<dbReference type="InterPro" id="IPR013783">
    <property type="entry name" value="Ig-like_fold"/>
</dbReference>
<evidence type="ECO:0000313" key="4">
    <source>
        <dbReference type="Proteomes" id="UP000595663"/>
    </source>
</evidence>
<accession>A0A7R6ST87</accession>
<dbReference type="Pfam" id="PF04773">
    <property type="entry name" value="FecR"/>
    <property type="match status" value="1"/>
</dbReference>
<dbReference type="InterPro" id="IPR006860">
    <property type="entry name" value="FecR"/>
</dbReference>
<gene>
    <name evidence="3" type="ORF">AMJAP_2472</name>
</gene>
<dbReference type="KEGG" id="ajp:AMJAP_2472"/>
<sequence length="550" mass="61064">MTVSRIALNFSFCLIVLLTTSLHSSLSQAQEWVYTTVEGDNLWNLSEKHLDRVTRFQQLQKLNNIKNPRQLQPGTRLRVPLKWIRSNPVPAEISELRGEAELLRAADNSVIPLTEGSQIQLGDRIRSGADTTLAIRFADNTVLTLYSDSLIRFDHLSAHGTTGMVDSRLNLLKGRMDTRVTPASGPGSRFEIETPSAISAVRGTEYRATVADEGQLSNIEVLHGKVVVSGADKKRLIKAGYGTQIATGTAPIPPKKLLPPPPFKKPDGPIRSINWIINWQTNEDAREYRIEVSEDASFNTLLWQQISEYSRAPLPDLPDGKYFARVRGIDQLGLEGQSSVLAFTLDARPQPPVQLSPADKKLLRGQSPELQWTASEDAARYHLEIATDATFNNLIVDDKGISGNRYDSSALPVPGNYFWRLTSVTADNEFGPAGLIREWETKPIPAKVDAQMSASEDGMLVASWPSTNDRETYQVQLAYDKAFNNIQTDSILTKPEMSFQPVKNTPRYLRVRTIATDGYIGPWGATQKVVPVTDYTPVAIWGSIMLLILL</sequence>
<dbReference type="Pfam" id="PF01476">
    <property type="entry name" value="LysM"/>
    <property type="match status" value="1"/>
</dbReference>
<dbReference type="PROSITE" id="PS51782">
    <property type="entry name" value="LYSM"/>
    <property type="match status" value="1"/>
</dbReference>
<evidence type="ECO:0000313" key="3">
    <source>
        <dbReference type="EMBL" id="BBB27061.1"/>
    </source>
</evidence>
<dbReference type="InterPro" id="IPR018392">
    <property type="entry name" value="LysM"/>
</dbReference>
<name>A0A7R6ST87_9GAMM</name>
<dbReference type="Proteomes" id="UP000595663">
    <property type="component" value="Chromosome"/>
</dbReference>
<feature type="signal peptide" evidence="1">
    <location>
        <begin position="1"/>
        <end position="29"/>
    </location>
</feature>
<evidence type="ECO:0000259" key="2">
    <source>
        <dbReference type="PROSITE" id="PS51782"/>
    </source>
</evidence>
<keyword evidence="4" id="KW-1185">Reference proteome</keyword>
<dbReference type="AlphaFoldDB" id="A0A7R6ST87"/>
<proteinExistence type="predicted"/>
<dbReference type="InterPro" id="IPR016930">
    <property type="entry name" value="UCP029644"/>
</dbReference>
<dbReference type="SMART" id="SM00257">
    <property type="entry name" value="LysM"/>
    <property type="match status" value="1"/>
</dbReference>
<dbReference type="PANTHER" id="PTHR38731">
    <property type="entry name" value="LIPL45-RELATED LIPOPROTEIN-RELATED"/>
    <property type="match status" value="1"/>
</dbReference>
<dbReference type="PANTHER" id="PTHR38731:SF1">
    <property type="entry name" value="FECR PROTEIN DOMAIN-CONTAINING PROTEIN"/>
    <property type="match status" value="1"/>
</dbReference>
<protein>
    <submittedName>
        <fullName evidence="3">Peptidoglycan-binding protein</fullName>
    </submittedName>
</protein>
<dbReference type="OrthoDB" id="9813091at2"/>
<feature type="domain" description="LysM" evidence="2">
    <location>
        <begin position="32"/>
        <end position="79"/>
    </location>
</feature>
<keyword evidence="1" id="KW-0732">Signal</keyword>
<dbReference type="Gene3D" id="2.60.40.10">
    <property type="entry name" value="Immunoglobulins"/>
    <property type="match status" value="3"/>
</dbReference>
<organism evidence="3 4">
    <name type="scientific">Amphritea japonica ATCC BAA-1530</name>
    <dbReference type="NCBI Taxonomy" id="1278309"/>
    <lineage>
        <taxon>Bacteria</taxon>
        <taxon>Pseudomonadati</taxon>
        <taxon>Pseudomonadota</taxon>
        <taxon>Gammaproteobacteria</taxon>
        <taxon>Oceanospirillales</taxon>
        <taxon>Oceanospirillaceae</taxon>
        <taxon>Amphritea</taxon>
    </lineage>
</organism>
<dbReference type="SUPFAM" id="SSF54106">
    <property type="entry name" value="LysM domain"/>
    <property type="match status" value="1"/>
</dbReference>
<dbReference type="InterPro" id="IPR036779">
    <property type="entry name" value="LysM_dom_sf"/>
</dbReference>
<feature type="chain" id="PRO_5032518056" evidence="1">
    <location>
        <begin position="30"/>
        <end position="550"/>
    </location>
</feature>
<dbReference type="Gene3D" id="3.10.350.10">
    <property type="entry name" value="LysM domain"/>
    <property type="match status" value="1"/>
</dbReference>
<dbReference type="Gene3D" id="2.60.120.1440">
    <property type="match status" value="1"/>
</dbReference>
<dbReference type="EMBL" id="AP014545">
    <property type="protein sequence ID" value="BBB27061.1"/>
    <property type="molecule type" value="Genomic_DNA"/>
</dbReference>
<reference evidence="3 4" key="1">
    <citation type="journal article" date="2008" name="Int. J. Syst. Evol. Microbiol.">
        <title>Amphritea japonica sp. nov. and Amphritea balenae sp. nov., isolated from the sediment adjacent to sperm whale carcasses off Kagoshima, Japan.</title>
        <authorList>
            <person name="Miyazaki M."/>
            <person name="Nogi Y."/>
            <person name="Fujiwara Y."/>
            <person name="Kawato M."/>
            <person name="Nagahama T."/>
            <person name="Kubokawa K."/>
            <person name="Horikoshi K."/>
        </authorList>
    </citation>
    <scope>NUCLEOTIDE SEQUENCE [LARGE SCALE GENOMIC DNA]</scope>
    <source>
        <strain evidence="3 4">ATCC BAA-1530</strain>
    </source>
</reference>
<dbReference type="PIRSF" id="PIRSF029644">
    <property type="entry name" value="UCP029644"/>
    <property type="match status" value="1"/>
</dbReference>
<dbReference type="RefSeq" id="WP_019620135.1">
    <property type="nucleotide sequence ID" value="NZ_AP014545.1"/>
</dbReference>
<evidence type="ECO:0000256" key="1">
    <source>
        <dbReference type="SAM" id="SignalP"/>
    </source>
</evidence>